<dbReference type="SUPFAM" id="SSF53597">
    <property type="entry name" value="Dihydrofolate reductase-like"/>
    <property type="match status" value="1"/>
</dbReference>
<gene>
    <name evidence="1" type="ORF">UFOPK1909_00076</name>
</gene>
<sequence>MQIIEIATGQELNFFAERFGNWLGWSASLVIGARGETQGSDGTSKPLSNPFDLSLLLALRSKTDLIVTTGETARVEKYRTSRFAPIAVISRRPKSLVTLPLFSEDQSNRNVILSPRPEQTIPEAVADAGLAPVGGKILFEGGLSTLRELVDQGLNLNLIISRPNSAIDSKLEALEIFQNLNLPKQNMAILDDLQIGQHRILRFSING</sequence>
<protein>
    <submittedName>
        <fullName evidence="1">Unannotated protein</fullName>
    </submittedName>
</protein>
<dbReference type="EMBL" id="CAEZVD010000001">
    <property type="protein sequence ID" value="CAB4614168.1"/>
    <property type="molecule type" value="Genomic_DNA"/>
</dbReference>
<dbReference type="AlphaFoldDB" id="A0A6J6I0B9"/>
<proteinExistence type="predicted"/>
<name>A0A6J6I0B9_9ZZZZ</name>
<dbReference type="InterPro" id="IPR024072">
    <property type="entry name" value="DHFR-like_dom_sf"/>
</dbReference>
<accession>A0A6J6I0B9</accession>
<organism evidence="1">
    <name type="scientific">freshwater metagenome</name>
    <dbReference type="NCBI Taxonomy" id="449393"/>
    <lineage>
        <taxon>unclassified sequences</taxon>
        <taxon>metagenomes</taxon>
        <taxon>ecological metagenomes</taxon>
    </lineage>
</organism>
<evidence type="ECO:0000313" key="1">
    <source>
        <dbReference type="EMBL" id="CAB4614168.1"/>
    </source>
</evidence>
<reference evidence="1" key="1">
    <citation type="submission" date="2020-05" db="EMBL/GenBank/DDBJ databases">
        <authorList>
            <person name="Chiriac C."/>
            <person name="Salcher M."/>
            <person name="Ghai R."/>
            <person name="Kavagutti S V."/>
        </authorList>
    </citation>
    <scope>NUCLEOTIDE SEQUENCE</scope>
</reference>
<dbReference type="Gene3D" id="3.40.430.10">
    <property type="entry name" value="Dihydrofolate Reductase, subunit A"/>
    <property type="match status" value="1"/>
</dbReference>